<feature type="compositionally biased region" description="Basic and acidic residues" evidence="1">
    <location>
        <begin position="101"/>
        <end position="111"/>
    </location>
</feature>
<dbReference type="InParanoid" id="A0A1J7J382"/>
<gene>
    <name evidence="2" type="ORF">CONLIGDRAFT_137196</name>
</gene>
<accession>A0A1J7J382</accession>
<name>A0A1J7J382_9PEZI</name>
<evidence type="ECO:0000313" key="2">
    <source>
        <dbReference type="EMBL" id="OIW23636.1"/>
    </source>
</evidence>
<dbReference type="EMBL" id="KV875106">
    <property type="protein sequence ID" value="OIW23636.1"/>
    <property type="molecule type" value="Genomic_DNA"/>
</dbReference>
<feature type="compositionally biased region" description="Basic and acidic residues" evidence="1">
    <location>
        <begin position="160"/>
        <end position="174"/>
    </location>
</feature>
<keyword evidence="3" id="KW-1185">Reference proteome</keyword>
<proteinExistence type="predicted"/>
<dbReference type="Proteomes" id="UP000182658">
    <property type="component" value="Unassembled WGS sequence"/>
</dbReference>
<organism evidence="2 3">
    <name type="scientific">Coniochaeta ligniaria NRRL 30616</name>
    <dbReference type="NCBI Taxonomy" id="1408157"/>
    <lineage>
        <taxon>Eukaryota</taxon>
        <taxon>Fungi</taxon>
        <taxon>Dikarya</taxon>
        <taxon>Ascomycota</taxon>
        <taxon>Pezizomycotina</taxon>
        <taxon>Sordariomycetes</taxon>
        <taxon>Sordariomycetidae</taxon>
        <taxon>Coniochaetales</taxon>
        <taxon>Coniochaetaceae</taxon>
        <taxon>Coniochaeta</taxon>
    </lineage>
</organism>
<reference evidence="2 3" key="1">
    <citation type="submission" date="2016-10" db="EMBL/GenBank/DDBJ databases">
        <title>Draft genome sequence of Coniochaeta ligniaria NRRL30616, a lignocellulolytic fungus for bioabatement of inhibitors in plant biomass hydrolysates.</title>
        <authorList>
            <consortium name="DOE Joint Genome Institute"/>
            <person name="Jimenez D.J."/>
            <person name="Hector R.E."/>
            <person name="Riley R."/>
            <person name="Sun H."/>
            <person name="Grigoriev I.V."/>
            <person name="Van Elsas J.D."/>
            <person name="Nichols N.N."/>
        </authorList>
    </citation>
    <scope>NUCLEOTIDE SEQUENCE [LARGE SCALE GENOMIC DNA]</scope>
    <source>
        <strain evidence="2 3">NRRL 30616</strain>
    </source>
</reference>
<sequence>MVVYATGTDREHEPRHVHPLRAKITFLATFIFTLDDFLGNLPPSHLLSLVLLSQPKSKASDRQSGKEASGITHPSNDTVLCTFNHDSITDVRTSKLETSRGRDGWVTDCREPCPNGSDPRSKLRSGSRDTTSTLSLAFQRYPTHLFEDDKPLVPITPRSSTRDQGRFGRVDRVP</sequence>
<feature type="region of interest" description="Disordered" evidence="1">
    <location>
        <begin position="101"/>
        <end position="131"/>
    </location>
</feature>
<evidence type="ECO:0000313" key="3">
    <source>
        <dbReference type="Proteomes" id="UP000182658"/>
    </source>
</evidence>
<evidence type="ECO:0000256" key="1">
    <source>
        <dbReference type="SAM" id="MobiDB-lite"/>
    </source>
</evidence>
<dbReference type="AlphaFoldDB" id="A0A1J7J382"/>
<protein>
    <submittedName>
        <fullName evidence="2">Uncharacterized protein</fullName>
    </submittedName>
</protein>
<feature type="region of interest" description="Disordered" evidence="1">
    <location>
        <begin position="147"/>
        <end position="174"/>
    </location>
</feature>